<accession>B8D4X2</accession>
<reference evidence="14 15" key="1">
    <citation type="journal article" date="2009" name="J. Bacteriol.">
        <title>Complete genome sequence of the anaerobic, protein-degrading hyperthermophilic crenarchaeon Desulfurococcus kamchatkensis.</title>
        <authorList>
            <person name="Ravin N.V."/>
            <person name="Mardanov A.V."/>
            <person name="Beletsky A.V."/>
            <person name="Kublanov I.V."/>
            <person name="Kolganova T.V."/>
            <person name="Lebedinsky A.V."/>
            <person name="Chernyh N.A."/>
            <person name="Bonch-Osmolovskaya E.A."/>
            <person name="Skryabin K.G."/>
        </authorList>
    </citation>
    <scope>NUCLEOTIDE SEQUENCE [LARGE SCALE GENOMIC DNA]</scope>
    <source>
        <strain evidence="15">DSM 18924 / JCM 16383 / VKM B-2413 / 1221n</strain>
    </source>
</reference>
<evidence type="ECO:0000256" key="2">
    <source>
        <dbReference type="ARBA" id="ARBA00006434"/>
    </source>
</evidence>
<feature type="transmembrane region" description="Helical" evidence="13">
    <location>
        <begin position="366"/>
        <end position="388"/>
    </location>
</feature>
<comment type="subcellular location">
    <subcellularLocation>
        <location evidence="1">Cell membrane</location>
        <topology evidence="1">Multi-pass membrane protein</topology>
    </subcellularLocation>
</comment>
<feature type="transmembrane region" description="Helical" evidence="13">
    <location>
        <begin position="394"/>
        <end position="415"/>
    </location>
</feature>
<organism evidence="14 15">
    <name type="scientific">Desulfurococcus amylolyticus (strain DSM 18924 / JCM 16383 / VKM B-2413 / 1221n)</name>
    <name type="common">Desulfurococcus kamchatkensis</name>
    <dbReference type="NCBI Taxonomy" id="490899"/>
    <lineage>
        <taxon>Archaea</taxon>
        <taxon>Thermoproteota</taxon>
        <taxon>Thermoprotei</taxon>
        <taxon>Desulfurococcales</taxon>
        <taxon>Desulfurococcaceae</taxon>
        <taxon>Desulfurococcus</taxon>
    </lineage>
</organism>
<dbReference type="InterPro" id="IPR038377">
    <property type="entry name" value="Na/Glc_symporter_sf"/>
</dbReference>
<dbReference type="HOGENOM" id="CLU_018808_15_0_2"/>
<dbReference type="Gene3D" id="1.20.1730.10">
    <property type="entry name" value="Sodium/glucose cotransporter"/>
    <property type="match status" value="1"/>
</dbReference>
<dbReference type="eggNOG" id="arCOG01316">
    <property type="taxonomic scope" value="Archaea"/>
</dbReference>
<keyword evidence="3" id="KW-0813">Transport</keyword>
<feature type="transmembrane region" description="Helical" evidence="13">
    <location>
        <begin position="427"/>
        <end position="448"/>
    </location>
</feature>
<feature type="transmembrane region" description="Helical" evidence="13">
    <location>
        <begin position="192"/>
        <end position="215"/>
    </location>
</feature>
<protein>
    <submittedName>
        <fullName evidence="14">Sodium/solute symporter</fullName>
    </submittedName>
</protein>
<evidence type="ECO:0000256" key="3">
    <source>
        <dbReference type="ARBA" id="ARBA00022448"/>
    </source>
</evidence>
<keyword evidence="8" id="KW-0915">Sodium</keyword>
<dbReference type="EMBL" id="CP001140">
    <property type="protein sequence ID" value="ACL11153.1"/>
    <property type="molecule type" value="Genomic_DNA"/>
</dbReference>
<feature type="transmembrane region" description="Helical" evidence="13">
    <location>
        <begin position="326"/>
        <end position="354"/>
    </location>
</feature>
<evidence type="ECO:0000256" key="13">
    <source>
        <dbReference type="SAM" id="Phobius"/>
    </source>
</evidence>
<keyword evidence="6" id="KW-0769">Symport</keyword>
<evidence type="ECO:0000256" key="9">
    <source>
        <dbReference type="ARBA" id="ARBA00023065"/>
    </source>
</evidence>
<dbReference type="STRING" id="490899.DKAM_0827"/>
<dbReference type="GO" id="GO:0005886">
    <property type="term" value="C:plasma membrane"/>
    <property type="evidence" value="ECO:0007669"/>
    <property type="project" value="UniProtKB-SubCell"/>
</dbReference>
<dbReference type="AlphaFoldDB" id="B8D4X2"/>
<evidence type="ECO:0000256" key="7">
    <source>
        <dbReference type="ARBA" id="ARBA00022989"/>
    </source>
</evidence>
<feature type="transmembrane region" description="Helical" evidence="13">
    <location>
        <begin position="162"/>
        <end position="185"/>
    </location>
</feature>
<name>B8D4X2_DESA1</name>
<evidence type="ECO:0000256" key="8">
    <source>
        <dbReference type="ARBA" id="ARBA00023053"/>
    </source>
</evidence>
<feature type="transmembrane region" description="Helical" evidence="13">
    <location>
        <begin position="50"/>
        <end position="73"/>
    </location>
</feature>
<keyword evidence="10 13" id="KW-0472">Membrane</keyword>
<evidence type="ECO:0000256" key="11">
    <source>
        <dbReference type="ARBA" id="ARBA00023201"/>
    </source>
</evidence>
<feature type="transmembrane region" description="Helical" evidence="13">
    <location>
        <begin position="6"/>
        <end position="29"/>
    </location>
</feature>
<dbReference type="InterPro" id="IPR001734">
    <property type="entry name" value="Na/solute_symporter"/>
</dbReference>
<sequence length="484" mass="52637">MSRVKPMNTLFIAILVVYVIMGTVIAYASRRMNIKTTKDYIIAGGRVGSIVSFGTYAATTYSAFMMIGLVGLTYATGVGALGFELLYLLVTVILLSTIGYKIWELSRMNGWMTPSQMLSDLYSSRYLGMLSAFLYLFVMVPYTAAQIQGLTIIFNYAGLDPAVGTIISATITYTWIFIAGMWSIATTDLYQAILMLAGGLLFIVQLTLPGAVFNIDPAKALISSGEKGFLGMTSFWSPQVFLAYTIPWIFFAVTNPQVVIRLFIHRDEKTYKRGVSLFAFYGLLYTLIVVLAGLLARGFAENGLIPQNLRRDEVTIYLLNLFNPSIGSLIAVSIVAAAVSTANSIIHAVASSIYREMRSHGDKGSLVILNLTSLVLIALSSLLAYARITYIVDLSVMSSVYLLPLAPLTILGIYLNKYIGKYTRTAAITSIVVGVSIAGVSTIVNGGSRAFTSIYMGIPISLWVLLVSTAILLIGLLIDAYTRV</sequence>
<keyword evidence="9" id="KW-0406">Ion transport</keyword>
<dbReference type="PROSITE" id="PS50283">
    <property type="entry name" value="NA_SOLUT_SYMP_3"/>
    <property type="match status" value="1"/>
</dbReference>
<evidence type="ECO:0000313" key="15">
    <source>
        <dbReference type="Proteomes" id="UP000006903"/>
    </source>
</evidence>
<evidence type="ECO:0000256" key="10">
    <source>
        <dbReference type="ARBA" id="ARBA00023136"/>
    </source>
</evidence>
<dbReference type="InterPro" id="IPR050277">
    <property type="entry name" value="Sodium:Solute_Symporter"/>
</dbReference>
<evidence type="ECO:0000256" key="5">
    <source>
        <dbReference type="ARBA" id="ARBA00022692"/>
    </source>
</evidence>
<keyword evidence="7 13" id="KW-1133">Transmembrane helix</keyword>
<dbReference type="KEGG" id="dka:DKAM_0827"/>
<keyword evidence="11" id="KW-0739">Sodium transport</keyword>
<evidence type="ECO:0000313" key="14">
    <source>
        <dbReference type="EMBL" id="ACL11153.1"/>
    </source>
</evidence>
<gene>
    <name evidence="14" type="ordered locus">DKAM_0827</name>
</gene>
<evidence type="ECO:0000256" key="12">
    <source>
        <dbReference type="RuleBase" id="RU362091"/>
    </source>
</evidence>
<keyword evidence="5 13" id="KW-0812">Transmembrane</keyword>
<dbReference type="PANTHER" id="PTHR48086">
    <property type="entry name" value="SODIUM/PROLINE SYMPORTER-RELATED"/>
    <property type="match status" value="1"/>
</dbReference>
<evidence type="ECO:0000256" key="4">
    <source>
        <dbReference type="ARBA" id="ARBA00022475"/>
    </source>
</evidence>
<dbReference type="Proteomes" id="UP000006903">
    <property type="component" value="Chromosome"/>
</dbReference>
<comment type="similarity">
    <text evidence="2 12">Belongs to the sodium:solute symporter (SSF) (TC 2.A.21) family.</text>
</comment>
<dbReference type="Pfam" id="PF00474">
    <property type="entry name" value="SSF"/>
    <property type="match status" value="1"/>
</dbReference>
<dbReference type="GO" id="GO:0006814">
    <property type="term" value="P:sodium ion transport"/>
    <property type="evidence" value="ECO:0007669"/>
    <property type="project" value="UniProtKB-KW"/>
</dbReference>
<dbReference type="GO" id="GO:0015293">
    <property type="term" value="F:symporter activity"/>
    <property type="evidence" value="ECO:0007669"/>
    <property type="project" value="UniProtKB-KW"/>
</dbReference>
<dbReference type="CDD" id="cd10322">
    <property type="entry name" value="SLC5sbd"/>
    <property type="match status" value="1"/>
</dbReference>
<feature type="transmembrane region" description="Helical" evidence="13">
    <location>
        <begin position="85"/>
        <end position="103"/>
    </location>
</feature>
<keyword evidence="4" id="KW-1003">Cell membrane</keyword>
<evidence type="ECO:0000256" key="1">
    <source>
        <dbReference type="ARBA" id="ARBA00004651"/>
    </source>
</evidence>
<feature type="transmembrane region" description="Helical" evidence="13">
    <location>
        <begin position="275"/>
        <end position="296"/>
    </location>
</feature>
<feature type="transmembrane region" description="Helical" evidence="13">
    <location>
        <begin position="454"/>
        <end position="478"/>
    </location>
</feature>
<evidence type="ECO:0000256" key="6">
    <source>
        <dbReference type="ARBA" id="ARBA00022847"/>
    </source>
</evidence>
<dbReference type="PANTHER" id="PTHR48086:SF3">
    <property type="entry name" value="SODIUM_PROLINE SYMPORTER"/>
    <property type="match status" value="1"/>
</dbReference>
<proteinExistence type="inferred from homology"/>
<feature type="transmembrane region" description="Helical" evidence="13">
    <location>
        <begin position="235"/>
        <end position="254"/>
    </location>
</feature>